<reference evidence="3 4" key="1">
    <citation type="submission" date="2015-01" db="EMBL/GenBank/DDBJ databases">
        <title>Enhanced salinomycin production by adjusting the supply of polyketide extender units in Streptomyce albus DSM 41398.</title>
        <authorList>
            <person name="Lu C."/>
        </authorList>
    </citation>
    <scope>NUCLEOTIDE SEQUENCE [LARGE SCALE GENOMIC DNA]</scope>
    <source>
        <strain evidence="4">ATCC 21838 / DSM 41398 / FERM P-419 / JCM 4703 / NBRC 107858</strain>
    </source>
</reference>
<dbReference type="AlphaFoldDB" id="A0A0B5F1M7"/>
<evidence type="ECO:0000313" key="4">
    <source>
        <dbReference type="Proteomes" id="UP000031523"/>
    </source>
</evidence>
<gene>
    <name evidence="3" type="ORF">SLNWT_3856</name>
</gene>
<dbReference type="InterPro" id="IPR049082">
    <property type="entry name" value="T7SS_signal"/>
</dbReference>
<dbReference type="Pfam" id="PF21725">
    <property type="entry name" value="T7SS_signal"/>
    <property type="match status" value="1"/>
</dbReference>
<feature type="compositionally biased region" description="Basic and acidic residues" evidence="1">
    <location>
        <begin position="95"/>
        <end position="156"/>
    </location>
</feature>
<keyword evidence="4" id="KW-1185">Reference proteome</keyword>
<feature type="region of interest" description="Disordered" evidence="1">
    <location>
        <begin position="1"/>
        <end position="25"/>
    </location>
</feature>
<dbReference type="KEGG" id="sals:SLNWT_3856"/>
<feature type="domain" description="Putative T7SS secretion signal" evidence="2">
    <location>
        <begin position="19"/>
        <end position="189"/>
    </location>
</feature>
<sequence length="486" mass="51630">MSRPPAADWAVLGEDGDPVPGNPEEVARLGRSLRKTADAIRKQADEIKALSDVEAWKGKAATEFRDQAEEADGKLRKAFKRYDVAAKALGTEVAPGERESYASELKRAQTKADKALEDAKEADSEQKAHSRALDKLPEDTAENDPDRKKLEGREEAAGSALAQAKKDLSAAKGIRNDAARKAAKAIRDVIENDGLKDGRWDKFKDWVHDNKGWIDEVLKWSGRIATICGGLSLVVGWIPVIGQALAGILGTIALIATAVSLVGHLALALAGEGSWFDVAMDVVGLATLGIGRGAIAGAKGASQAAKGAARTAAYRQARARGLSEAKAWKHANRMSGGEVRGRAVREAAENAPKGWFPGLARVKEAFSPKSIGREMVDSVKDLKAFKDVGDLRHRTTWAGARFTPGEPGLRGMKNGLGGIHESMLSNPTVSAHLDTFATQTSIWVGSTSFATVADIADKGEIGHHFGAPDGFYELTGVKDATTMSNG</sequence>
<protein>
    <recommendedName>
        <fullName evidence="2">Putative T7SS secretion signal domain-containing protein</fullName>
    </recommendedName>
</protein>
<evidence type="ECO:0000259" key="2">
    <source>
        <dbReference type="Pfam" id="PF21725"/>
    </source>
</evidence>
<organism evidence="3 4">
    <name type="scientific">Streptomyces albus (strain ATCC 21838 / DSM 41398 / FERM P-419 / JCM 4703 / NBRC 107858)</name>
    <dbReference type="NCBI Taxonomy" id="1081613"/>
    <lineage>
        <taxon>Bacteria</taxon>
        <taxon>Bacillati</taxon>
        <taxon>Actinomycetota</taxon>
        <taxon>Actinomycetes</taxon>
        <taxon>Kitasatosporales</taxon>
        <taxon>Streptomycetaceae</taxon>
        <taxon>Streptomyces</taxon>
    </lineage>
</organism>
<name>A0A0B5F1M7_STRA4</name>
<proteinExistence type="predicted"/>
<accession>A0A0B5F1M7</accession>
<dbReference type="Proteomes" id="UP000031523">
    <property type="component" value="Chromosome"/>
</dbReference>
<evidence type="ECO:0000256" key="1">
    <source>
        <dbReference type="SAM" id="MobiDB-lite"/>
    </source>
</evidence>
<feature type="region of interest" description="Disordered" evidence="1">
    <location>
        <begin position="88"/>
        <end position="156"/>
    </location>
</feature>
<evidence type="ECO:0000313" key="3">
    <source>
        <dbReference type="EMBL" id="AJE84232.1"/>
    </source>
</evidence>
<dbReference type="EMBL" id="CP010519">
    <property type="protein sequence ID" value="AJE84232.1"/>
    <property type="molecule type" value="Genomic_DNA"/>
</dbReference>